<evidence type="ECO:0000256" key="2">
    <source>
        <dbReference type="ARBA" id="ARBA00006573"/>
    </source>
</evidence>
<dbReference type="AlphaFoldDB" id="A0A6M0QAR4"/>
<organism evidence="5 6">
    <name type="scientific">Bacillus mesophilus</name>
    <dbReference type="NCBI Taxonomy" id="1808955"/>
    <lineage>
        <taxon>Bacteria</taxon>
        <taxon>Bacillati</taxon>
        <taxon>Bacillota</taxon>
        <taxon>Bacilli</taxon>
        <taxon>Bacillales</taxon>
        <taxon>Bacillaceae</taxon>
        <taxon>Bacillus</taxon>
    </lineage>
</organism>
<dbReference type="InterPro" id="IPR012610">
    <property type="entry name" value="SASP_SspH"/>
</dbReference>
<sequence length="59" mass="6627">MDSKRTQEIASSPEMIDVIYNGEKVYIEHVDQSNGQATVHPLNDPTKKISVTVDQLVEK</sequence>
<evidence type="ECO:0000256" key="1">
    <source>
        <dbReference type="ARBA" id="ARBA00004288"/>
    </source>
</evidence>
<comment type="subcellular location">
    <subcellularLocation>
        <location evidence="1 4">Spore core</location>
    </subcellularLocation>
</comment>
<dbReference type="HAMAP" id="MF_00667">
    <property type="entry name" value="SspH"/>
    <property type="match status" value="1"/>
</dbReference>
<dbReference type="Proteomes" id="UP000481043">
    <property type="component" value="Unassembled WGS sequence"/>
</dbReference>
<accession>A0A6M0QAR4</accession>
<comment type="induction">
    <text evidence="4">Expressed only in the forespore compartment of sporulating cells.</text>
</comment>
<dbReference type="NCBIfam" id="TIGR02861">
    <property type="entry name" value="SASP_H"/>
    <property type="match status" value="1"/>
</dbReference>
<dbReference type="RefSeq" id="WP_163180880.1">
    <property type="nucleotide sequence ID" value="NZ_JAAIWM010000006.1"/>
</dbReference>
<protein>
    <recommendedName>
        <fullName evidence="4">Small, acid-soluble spore protein H</fullName>
        <shortName evidence="4">SASP H</shortName>
    </recommendedName>
</protein>
<name>A0A6M0QAR4_9BACI</name>
<evidence type="ECO:0000256" key="4">
    <source>
        <dbReference type="HAMAP-Rule" id="MF_00667"/>
    </source>
</evidence>
<dbReference type="GO" id="GO:0042601">
    <property type="term" value="C:endospore-forming forespore"/>
    <property type="evidence" value="ECO:0007669"/>
    <property type="project" value="InterPro"/>
</dbReference>
<evidence type="ECO:0000313" key="6">
    <source>
        <dbReference type="Proteomes" id="UP000481043"/>
    </source>
</evidence>
<dbReference type="EMBL" id="JAAIWM010000006">
    <property type="protein sequence ID" value="NEY73337.1"/>
    <property type="molecule type" value="Genomic_DNA"/>
</dbReference>
<gene>
    <name evidence="4" type="primary">sspH</name>
    <name evidence="5" type="ORF">G4D63_16505</name>
</gene>
<reference evidence="5 6" key="1">
    <citation type="submission" date="2020-02" db="EMBL/GenBank/DDBJ databases">
        <title>Bacillus aquiflavi sp. nov., isolated from yellow water of strong flavor Chinese baijiu in Yibin region of China.</title>
        <authorList>
            <person name="Xie J."/>
        </authorList>
    </citation>
    <scope>NUCLEOTIDE SEQUENCE [LARGE SCALE GENOMIC DNA]</scope>
    <source>
        <strain evidence="5 6">SA4</strain>
    </source>
</reference>
<evidence type="ECO:0000256" key="3">
    <source>
        <dbReference type="ARBA" id="ARBA00022969"/>
    </source>
</evidence>
<keyword evidence="6" id="KW-1185">Reference proteome</keyword>
<comment type="similarity">
    <text evidence="2 4">Belongs to the SspH family.</text>
</comment>
<evidence type="ECO:0000313" key="5">
    <source>
        <dbReference type="EMBL" id="NEY73337.1"/>
    </source>
</evidence>
<dbReference type="GO" id="GO:0030435">
    <property type="term" value="P:sporulation resulting in formation of a cellular spore"/>
    <property type="evidence" value="ECO:0007669"/>
    <property type="project" value="UniProtKB-KW"/>
</dbReference>
<dbReference type="GO" id="GO:0030436">
    <property type="term" value="P:asexual sporulation"/>
    <property type="evidence" value="ECO:0007669"/>
    <property type="project" value="UniProtKB-UniRule"/>
</dbReference>
<proteinExistence type="evidence at transcript level"/>
<keyword evidence="3 4" id="KW-0749">Sporulation</keyword>
<comment type="caution">
    <text evidence="5">The sequence shown here is derived from an EMBL/GenBank/DDBJ whole genome shotgun (WGS) entry which is preliminary data.</text>
</comment>
<dbReference type="Pfam" id="PF08141">
    <property type="entry name" value="SspH"/>
    <property type="match status" value="1"/>
</dbReference>